<dbReference type="GO" id="GO:0034599">
    <property type="term" value="P:cellular response to oxidative stress"/>
    <property type="evidence" value="ECO:0007669"/>
    <property type="project" value="TreeGrafter"/>
</dbReference>
<name>A0A1H9NEL0_FLAFI</name>
<keyword evidence="7" id="KW-0676">Redox-active center</keyword>
<dbReference type="AlphaFoldDB" id="A0A1H9NEL0"/>
<evidence type="ECO:0000313" key="13">
    <source>
        <dbReference type="EMBL" id="SER34342.1"/>
    </source>
</evidence>
<comment type="similarity">
    <text evidence="9">Belongs to the peroxiredoxin family. BCP/PrxQ subfamily.</text>
</comment>
<dbReference type="InterPro" id="IPR000866">
    <property type="entry name" value="AhpC/TSA"/>
</dbReference>
<evidence type="ECO:0000256" key="9">
    <source>
        <dbReference type="ARBA" id="ARBA00038489"/>
    </source>
</evidence>
<accession>A0A1H9NEL0</accession>
<evidence type="ECO:0000259" key="12">
    <source>
        <dbReference type="PROSITE" id="PS51352"/>
    </source>
</evidence>
<keyword evidence="3" id="KW-0575">Peroxidase</keyword>
<dbReference type="PANTHER" id="PTHR42801:SF7">
    <property type="entry name" value="SLL1159 PROTEIN"/>
    <property type="match status" value="1"/>
</dbReference>
<dbReference type="Pfam" id="PF00578">
    <property type="entry name" value="AhpC-TSA"/>
    <property type="match status" value="1"/>
</dbReference>
<dbReference type="EMBL" id="FOFZ01000010">
    <property type="protein sequence ID" value="SER34342.1"/>
    <property type="molecule type" value="Genomic_DNA"/>
</dbReference>
<evidence type="ECO:0000256" key="11">
    <source>
        <dbReference type="ARBA" id="ARBA00049091"/>
    </source>
</evidence>
<evidence type="ECO:0000256" key="8">
    <source>
        <dbReference type="ARBA" id="ARBA00032824"/>
    </source>
</evidence>
<dbReference type="PANTHER" id="PTHR42801">
    <property type="entry name" value="THIOREDOXIN-DEPENDENT PEROXIDE REDUCTASE"/>
    <property type="match status" value="1"/>
</dbReference>
<keyword evidence="4" id="KW-0049">Antioxidant</keyword>
<dbReference type="OrthoDB" id="9809746at2"/>
<gene>
    <name evidence="13" type="ORF">SAMN05444355_11095</name>
</gene>
<reference evidence="14" key="1">
    <citation type="submission" date="2016-10" db="EMBL/GenBank/DDBJ databases">
        <authorList>
            <person name="Varghese N."/>
            <person name="Submissions S."/>
        </authorList>
    </citation>
    <scope>NUCLEOTIDE SEQUENCE [LARGE SCALE GENOMIC DNA]</scope>
    <source>
        <strain evidence="14">DSM 15719</strain>
    </source>
</reference>
<dbReference type="InterPro" id="IPR013766">
    <property type="entry name" value="Thioredoxin_domain"/>
</dbReference>
<feature type="domain" description="Thioredoxin" evidence="12">
    <location>
        <begin position="50"/>
        <end position="221"/>
    </location>
</feature>
<evidence type="ECO:0000256" key="1">
    <source>
        <dbReference type="ARBA" id="ARBA00003330"/>
    </source>
</evidence>
<comment type="function">
    <text evidence="1">Thiol-specific peroxidase that catalyzes the reduction of hydrogen peroxide and organic hydroperoxides to water and alcohols, respectively. Plays a role in cell protection against oxidative stress by detoxifying peroxides and as sensor of hydrogen peroxide-mediated signaling events.</text>
</comment>
<evidence type="ECO:0000256" key="5">
    <source>
        <dbReference type="ARBA" id="ARBA00023002"/>
    </source>
</evidence>
<dbReference type="GO" id="GO:0008379">
    <property type="term" value="F:thioredoxin peroxidase activity"/>
    <property type="evidence" value="ECO:0007669"/>
    <property type="project" value="TreeGrafter"/>
</dbReference>
<protein>
    <recommendedName>
        <fullName evidence="2">thioredoxin-dependent peroxiredoxin</fullName>
        <ecNumber evidence="2">1.11.1.24</ecNumber>
    </recommendedName>
    <alternativeName>
        <fullName evidence="8">Thioredoxin peroxidase</fullName>
    </alternativeName>
    <alternativeName>
        <fullName evidence="10">Thioredoxin-dependent peroxiredoxin Bcp</fullName>
    </alternativeName>
</protein>
<dbReference type="InterPro" id="IPR050924">
    <property type="entry name" value="Peroxiredoxin_BCP/PrxQ"/>
</dbReference>
<comment type="catalytic activity">
    <reaction evidence="11">
        <text>a hydroperoxide + [thioredoxin]-dithiol = an alcohol + [thioredoxin]-disulfide + H2O</text>
        <dbReference type="Rhea" id="RHEA:62620"/>
        <dbReference type="Rhea" id="RHEA-COMP:10698"/>
        <dbReference type="Rhea" id="RHEA-COMP:10700"/>
        <dbReference type="ChEBI" id="CHEBI:15377"/>
        <dbReference type="ChEBI" id="CHEBI:29950"/>
        <dbReference type="ChEBI" id="CHEBI:30879"/>
        <dbReference type="ChEBI" id="CHEBI:35924"/>
        <dbReference type="ChEBI" id="CHEBI:50058"/>
        <dbReference type="EC" id="1.11.1.24"/>
    </reaction>
</comment>
<keyword evidence="6" id="KW-1015">Disulfide bond</keyword>
<keyword evidence="5" id="KW-0560">Oxidoreductase</keyword>
<keyword evidence="14" id="KW-1185">Reference proteome</keyword>
<dbReference type="CDD" id="cd02970">
    <property type="entry name" value="PRX_like2"/>
    <property type="match status" value="1"/>
</dbReference>
<evidence type="ECO:0000256" key="7">
    <source>
        <dbReference type="ARBA" id="ARBA00023284"/>
    </source>
</evidence>
<dbReference type="Proteomes" id="UP000183658">
    <property type="component" value="Unassembled WGS sequence"/>
</dbReference>
<evidence type="ECO:0000256" key="2">
    <source>
        <dbReference type="ARBA" id="ARBA00013017"/>
    </source>
</evidence>
<evidence type="ECO:0000313" key="14">
    <source>
        <dbReference type="Proteomes" id="UP000183658"/>
    </source>
</evidence>
<dbReference type="EC" id="1.11.1.24" evidence="2"/>
<dbReference type="Gene3D" id="3.40.30.10">
    <property type="entry name" value="Glutaredoxin"/>
    <property type="match status" value="1"/>
</dbReference>
<evidence type="ECO:0000256" key="10">
    <source>
        <dbReference type="ARBA" id="ARBA00042639"/>
    </source>
</evidence>
<evidence type="ECO:0000256" key="6">
    <source>
        <dbReference type="ARBA" id="ARBA00023157"/>
    </source>
</evidence>
<organism evidence="13 14">
    <name type="scientific">Flavobacterium frigoris</name>
    <dbReference type="NCBI Taxonomy" id="229204"/>
    <lineage>
        <taxon>Bacteria</taxon>
        <taxon>Pseudomonadati</taxon>
        <taxon>Bacteroidota</taxon>
        <taxon>Flavobacteriia</taxon>
        <taxon>Flavobacteriales</taxon>
        <taxon>Flavobacteriaceae</taxon>
        <taxon>Flavobacterium</taxon>
    </lineage>
</organism>
<dbReference type="RefSeq" id="WP_074723943.1">
    <property type="nucleotide sequence ID" value="NZ_CBCRVS010000011.1"/>
</dbReference>
<dbReference type="GO" id="GO:0045454">
    <property type="term" value="P:cell redox homeostasis"/>
    <property type="evidence" value="ECO:0007669"/>
    <property type="project" value="TreeGrafter"/>
</dbReference>
<evidence type="ECO:0000256" key="3">
    <source>
        <dbReference type="ARBA" id="ARBA00022559"/>
    </source>
</evidence>
<dbReference type="InterPro" id="IPR036249">
    <property type="entry name" value="Thioredoxin-like_sf"/>
</dbReference>
<sequence length="221" mass="24637">MSIENITNGLQATLDNAKNAWEAKAPEQIKEIYAEGIADVTRQNVVVNAKKNHDIVPNFILTNATGKEVQLSDYLKKGPVVLTWYRGGWCPYCNMTLHYLQEQLPNIQLKGANLLALTPELPDKSMSTVEKHELQFEVLSDVGNKVAKEYGIVFKLTDAVADTYQKGFDLHGFNGDESDELPLAATYVIDQNGVIVYTFLDAEYRNRAEAKDILAALDSLK</sequence>
<dbReference type="SUPFAM" id="SSF52833">
    <property type="entry name" value="Thioredoxin-like"/>
    <property type="match status" value="1"/>
</dbReference>
<proteinExistence type="inferred from homology"/>
<evidence type="ECO:0000256" key="4">
    <source>
        <dbReference type="ARBA" id="ARBA00022862"/>
    </source>
</evidence>
<dbReference type="GO" id="GO:0005737">
    <property type="term" value="C:cytoplasm"/>
    <property type="evidence" value="ECO:0007669"/>
    <property type="project" value="TreeGrafter"/>
</dbReference>
<dbReference type="PROSITE" id="PS51352">
    <property type="entry name" value="THIOREDOXIN_2"/>
    <property type="match status" value="1"/>
</dbReference>